<evidence type="ECO:0000256" key="1">
    <source>
        <dbReference type="ARBA" id="ARBA00004123"/>
    </source>
</evidence>
<comment type="caution">
    <text evidence="5">The sequence shown here is derived from an EMBL/GenBank/DDBJ whole genome shotgun (WGS) entry which is preliminary data.</text>
</comment>
<evidence type="ECO:0000259" key="4">
    <source>
        <dbReference type="PROSITE" id="PS51184"/>
    </source>
</evidence>
<keyword evidence="3" id="KW-0539">Nucleus</keyword>
<dbReference type="GO" id="GO:0046872">
    <property type="term" value="F:metal ion binding"/>
    <property type="evidence" value="ECO:0007669"/>
    <property type="project" value="UniProtKB-KW"/>
</dbReference>
<proteinExistence type="predicted"/>
<dbReference type="InterPro" id="IPR003347">
    <property type="entry name" value="JmjC_dom"/>
</dbReference>
<sequence>MVYRLKDWPSGEEFMALMPSRYDDLMKNLPLPEYSDPEGNLNLASHLPSFFVRPDLGPRLCCAYGVAASQEQDFGTANLHMEVSDIVSVLVYVGVAKGNGVLSKTGVLKRLEEEDLDEQVKRRLKDSSETPGALWHIYASKDVDKIKEFLHKVAKEQGAELAVEHDPLREQGWYLTRKLRQRLLEEHGVQGWTVVQFLGDCVLIPAGALHQVQNLHSCVQVINDFVSPEHVVHSFRLTQELRAAKEEINYEDKLQVKNILYHCVKNAVGTLKRCCAEEQGEEEENS</sequence>
<dbReference type="GO" id="GO:0032454">
    <property type="term" value="F:histone H3K9 demethylase activity"/>
    <property type="evidence" value="ECO:0007669"/>
    <property type="project" value="InterPro"/>
</dbReference>
<evidence type="ECO:0000256" key="3">
    <source>
        <dbReference type="ARBA" id="ARBA00023242"/>
    </source>
</evidence>
<gene>
    <name evidence="5" type="ORF">AALO_G00281630</name>
</gene>
<dbReference type="Proteomes" id="UP000823561">
    <property type="component" value="Chromosome 22"/>
</dbReference>
<dbReference type="Pfam" id="PF02373">
    <property type="entry name" value="JmjC"/>
    <property type="match status" value="1"/>
</dbReference>
<keyword evidence="6" id="KW-1185">Reference proteome</keyword>
<dbReference type="PANTHER" id="PTHR12549">
    <property type="entry name" value="JMJC DOMAIN-CONTAINING HISTONE DEMETHYLATION PROTEIN"/>
    <property type="match status" value="1"/>
</dbReference>
<reference evidence="5" key="1">
    <citation type="submission" date="2020-10" db="EMBL/GenBank/DDBJ databases">
        <title>Chromosome-scale genome assembly of the Allis shad, Alosa alosa.</title>
        <authorList>
            <person name="Margot Z."/>
            <person name="Christophe K."/>
            <person name="Cabau C."/>
            <person name="Louis A."/>
            <person name="Berthelot C."/>
            <person name="Parey E."/>
            <person name="Roest Crollius H."/>
            <person name="Montfort J."/>
            <person name="Robinson-Rechavi M."/>
            <person name="Bucao C."/>
            <person name="Bouchez O."/>
            <person name="Gislard M."/>
            <person name="Lluch J."/>
            <person name="Milhes M."/>
            <person name="Lampietro C."/>
            <person name="Lopez Roques C."/>
            <person name="Donnadieu C."/>
            <person name="Braasch I."/>
            <person name="Desvignes T."/>
            <person name="Postlethwait J."/>
            <person name="Bobe J."/>
            <person name="Guiguen Y."/>
        </authorList>
    </citation>
    <scope>NUCLEOTIDE SEQUENCE</scope>
    <source>
        <strain evidence="5">M-15738</strain>
        <tissue evidence="5">Blood</tissue>
    </source>
</reference>
<evidence type="ECO:0000313" key="6">
    <source>
        <dbReference type="Proteomes" id="UP000823561"/>
    </source>
</evidence>
<comment type="subcellular location">
    <subcellularLocation>
        <location evidence="1">Nucleus</location>
    </subcellularLocation>
</comment>
<dbReference type="SMART" id="SM00558">
    <property type="entry name" value="JmjC"/>
    <property type="match status" value="1"/>
</dbReference>
<dbReference type="GO" id="GO:0031490">
    <property type="term" value="F:chromatin DNA binding"/>
    <property type="evidence" value="ECO:0007669"/>
    <property type="project" value="TreeGrafter"/>
</dbReference>
<evidence type="ECO:0000313" key="5">
    <source>
        <dbReference type="EMBL" id="KAG5263025.1"/>
    </source>
</evidence>
<organism evidence="5 6">
    <name type="scientific">Alosa alosa</name>
    <name type="common">allis shad</name>
    <dbReference type="NCBI Taxonomy" id="278164"/>
    <lineage>
        <taxon>Eukaryota</taxon>
        <taxon>Metazoa</taxon>
        <taxon>Chordata</taxon>
        <taxon>Craniata</taxon>
        <taxon>Vertebrata</taxon>
        <taxon>Euteleostomi</taxon>
        <taxon>Actinopterygii</taxon>
        <taxon>Neopterygii</taxon>
        <taxon>Teleostei</taxon>
        <taxon>Clupei</taxon>
        <taxon>Clupeiformes</taxon>
        <taxon>Clupeoidei</taxon>
        <taxon>Clupeidae</taxon>
        <taxon>Alosa</taxon>
    </lineage>
</organism>
<feature type="domain" description="JmjC" evidence="4">
    <location>
        <begin position="18"/>
        <end position="242"/>
    </location>
</feature>
<dbReference type="SUPFAM" id="SSF51197">
    <property type="entry name" value="Clavaminate synthase-like"/>
    <property type="match status" value="1"/>
</dbReference>
<dbReference type="GO" id="GO:0006357">
    <property type="term" value="P:regulation of transcription by RNA polymerase II"/>
    <property type="evidence" value="ECO:0007669"/>
    <property type="project" value="TreeGrafter"/>
</dbReference>
<dbReference type="PROSITE" id="PS51184">
    <property type="entry name" value="JMJC"/>
    <property type="match status" value="1"/>
</dbReference>
<name>A0AAV6FK13_9TELE</name>
<dbReference type="Gene3D" id="2.60.120.650">
    <property type="entry name" value="Cupin"/>
    <property type="match status" value="1"/>
</dbReference>
<dbReference type="GO" id="GO:0000785">
    <property type="term" value="C:chromatin"/>
    <property type="evidence" value="ECO:0007669"/>
    <property type="project" value="TreeGrafter"/>
</dbReference>
<dbReference type="AlphaFoldDB" id="A0AAV6FK13"/>
<dbReference type="PANTHER" id="PTHR12549:SF6">
    <property type="entry name" value="JMJC DOMAIN-CONTAINING HISTONE DEMETHYLATION PROTEIN 2C-RELATED"/>
    <property type="match status" value="1"/>
</dbReference>
<dbReference type="GO" id="GO:0003712">
    <property type="term" value="F:transcription coregulator activity"/>
    <property type="evidence" value="ECO:0007669"/>
    <property type="project" value="TreeGrafter"/>
</dbReference>
<dbReference type="GO" id="GO:0000118">
    <property type="term" value="C:histone deacetylase complex"/>
    <property type="evidence" value="ECO:0007669"/>
    <property type="project" value="TreeGrafter"/>
</dbReference>
<accession>A0AAV6FK13</accession>
<keyword evidence="2" id="KW-0479">Metal-binding</keyword>
<protein>
    <recommendedName>
        <fullName evidence="4">JmjC domain-containing protein</fullName>
    </recommendedName>
</protein>
<evidence type="ECO:0000256" key="2">
    <source>
        <dbReference type="ARBA" id="ARBA00022723"/>
    </source>
</evidence>
<dbReference type="InterPro" id="IPR045109">
    <property type="entry name" value="LSDs-like"/>
</dbReference>
<dbReference type="EMBL" id="JADWDJ010000022">
    <property type="protein sequence ID" value="KAG5263025.1"/>
    <property type="molecule type" value="Genomic_DNA"/>
</dbReference>